<gene>
    <name evidence="1" type="ORF">BINO364_LOCUS8577</name>
</gene>
<proteinExistence type="predicted"/>
<protein>
    <submittedName>
        <fullName evidence="1">Uncharacterized protein</fullName>
    </submittedName>
</protein>
<feature type="non-terminal residue" evidence="1">
    <location>
        <position position="175"/>
    </location>
</feature>
<accession>A0A8J9Y876</accession>
<dbReference type="EMBL" id="OV170223">
    <property type="protein sequence ID" value="CAH0722649.1"/>
    <property type="molecule type" value="Genomic_DNA"/>
</dbReference>
<dbReference type="Proteomes" id="UP000838878">
    <property type="component" value="Chromosome 3"/>
</dbReference>
<name>A0A8J9Y876_9NEOP</name>
<dbReference type="AlphaFoldDB" id="A0A8J9Y876"/>
<sequence>MELSSAFCYFLVFIRKNKNLSVDSQKRQHCPIFIVISVQYKSDKSFKKQASSQVADFEHVRRSVAGLFTPLSGDVGGGRLGSGGCVAERARVPGRFVIATEAVVCRRWSVRALVRTEIVTPGSRTAYTPSEPGKPYPIETYPAEPDSRSRCPRSACVHCPQLSETDTGTGDCGAM</sequence>
<reference evidence="1" key="1">
    <citation type="submission" date="2021-12" db="EMBL/GenBank/DDBJ databases">
        <authorList>
            <person name="Martin H S."/>
        </authorList>
    </citation>
    <scope>NUCLEOTIDE SEQUENCE</scope>
</reference>
<evidence type="ECO:0000313" key="1">
    <source>
        <dbReference type="EMBL" id="CAH0722649.1"/>
    </source>
</evidence>
<dbReference type="OrthoDB" id="7343043at2759"/>
<evidence type="ECO:0000313" key="2">
    <source>
        <dbReference type="Proteomes" id="UP000838878"/>
    </source>
</evidence>
<organism evidence="1 2">
    <name type="scientific">Brenthis ino</name>
    <name type="common">lesser marbled fritillary</name>
    <dbReference type="NCBI Taxonomy" id="405034"/>
    <lineage>
        <taxon>Eukaryota</taxon>
        <taxon>Metazoa</taxon>
        <taxon>Ecdysozoa</taxon>
        <taxon>Arthropoda</taxon>
        <taxon>Hexapoda</taxon>
        <taxon>Insecta</taxon>
        <taxon>Pterygota</taxon>
        <taxon>Neoptera</taxon>
        <taxon>Endopterygota</taxon>
        <taxon>Lepidoptera</taxon>
        <taxon>Glossata</taxon>
        <taxon>Ditrysia</taxon>
        <taxon>Papilionoidea</taxon>
        <taxon>Nymphalidae</taxon>
        <taxon>Heliconiinae</taxon>
        <taxon>Argynnini</taxon>
        <taxon>Brenthis</taxon>
    </lineage>
</organism>
<keyword evidence="2" id="KW-1185">Reference proteome</keyword>